<dbReference type="InterPro" id="IPR035906">
    <property type="entry name" value="MetI-like_sf"/>
</dbReference>
<dbReference type="SUPFAM" id="SSF161098">
    <property type="entry name" value="MetI-like"/>
    <property type="match status" value="1"/>
</dbReference>
<name>A0A1L9AYN3_9BACT</name>
<evidence type="ECO:0000256" key="8">
    <source>
        <dbReference type="RuleBase" id="RU363032"/>
    </source>
</evidence>
<dbReference type="OrthoDB" id="9781705at2"/>
<dbReference type="PANTHER" id="PTHR30177">
    <property type="entry name" value="GLYCINE BETAINE/L-PROLINE TRANSPORT SYSTEM PERMEASE PROTEIN PROW"/>
    <property type="match status" value="1"/>
</dbReference>
<dbReference type="PANTHER" id="PTHR30177:SF4">
    <property type="entry name" value="OSMOPROTECTANT IMPORT PERMEASE PROTEIN OSMW"/>
    <property type="match status" value="1"/>
</dbReference>
<evidence type="ECO:0000256" key="3">
    <source>
        <dbReference type="ARBA" id="ARBA00022692"/>
    </source>
</evidence>
<feature type="transmembrane region" description="Helical" evidence="8">
    <location>
        <begin position="461"/>
        <end position="483"/>
    </location>
</feature>
<evidence type="ECO:0000256" key="4">
    <source>
        <dbReference type="ARBA" id="ARBA00022989"/>
    </source>
</evidence>
<dbReference type="AlphaFoldDB" id="A0A1L9AYN3"/>
<evidence type="ECO:0000259" key="10">
    <source>
        <dbReference type="PROSITE" id="PS50928"/>
    </source>
</evidence>
<evidence type="ECO:0000256" key="5">
    <source>
        <dbReference type="ARBA" id="ARBA00023136"/>
    </source>
</evidence>
<feature type="transmembrane region" description="Helical" evidence="8">
    <location>
        <begin position="416"/>
        <end position="441"/>
    </location>
</feature>
<keyword evidence="9" id="KW-0732">Signal</keyword>
<dbReference type="CDD" id="cd06261">
    <property type="entry name" value="TM_PBP2"/>
    <property type="match status" value="1"/>
</dbReference>
<dbReference type="SUPFAM" id="SSF53850">
    <property type="entry name" value="Periplasmic binding protein-like II"/>
    <property type="match status" value="1"/>
</dbReference>
<feature type="chain" id="PRO_5012634682" evidence="9">
    <location>
        <begin position="21"/>
        <end position="494"/>
    </location>
</feature>
<dbReference type="PROSITE" id="PS50928">
    <property type="entry name" value="ABC_TM1"/>
    <property type="match status" value="1"/>
</dbReference>
<evidence type="ECO:0000256" key="7">
    <source>
        <dbReference type="ARBA" id="ARBA00035652"/>
    </source>
</evidence>
<keyword evidence="12" id="KW-1185">Reference proteome</keyword>
<reference evidence="11 12" key="2">
    <citation type="submission" date="2016-12" db="EMBL/GenBank/DDBJ databases">
        <title>Draft Genome Sequence of Cystobacter ferrugineus Strain Cbfe23.</title>
        <authorList>
            <person name="Akbar S."/>
            <person name="Dowd S.E."/>
            <person name="Stevens D.C."/>
        </authorList>
    </citation>
    <scope>NUCLEOTIDE SEQUENCE [LARGE SCALE GENOMIC DNA]</scope>
    <source>
        <strain evidence="11 12">Cbfe23</strain>
    </source>
</reference>
<dbReference type="InterPro" id="IPR051204">
    <property type="entry name" value="ABC_transp_perm/SBD"/>
</dbReference>
<dbReference type="Gene3D" id="3.40.190.10">
    <property type="entry name" value="Periplasmic binding protein-like II"/>
    <property type="match status" value="1"/>
</dbReference>
<dbReference type="InterPro" id="IPR007210">
    <property type="entry name" value="ABC_Gly_betaine_transp_sub-bd"/>
</dbReference>
<reference evidence="12" key="1">
    <citation type="submission" date="2016-11" db="EMBL/GenBank/DDBJ databases">
        <authorList>
            <person name="Shukria A."/>
            <person name="Stevens D.C."/>
        </authorList>
    </citation>
    <scope>NUCLEOTIDE SEQUENCE [LARGE SCALE GENOMIC DNA]</scope>
    <source>
        <strain evidence="12">Cbfe23</strain>
    </source>
</reference>
<evidence type="ECO:0000256" key="6">
    <source>
        <dbReference type="ARBA" id="ARBA00035642"/>
    </source>
</evidence>
<dbReference type="GO" id="GO:0031460">
    <property type="term" value="P:glycine betaine transport"/>
    <property type="evidence" value="ECO:0007669"/>
    <property type="project" value="UniProtKB-ARBA"/>
</dbReference>
<feature type="domain" description="ABC transmembrane type-1" evidence="10">
    <location>
        <begin position="301"/>
        <end position="484"/>
    </location>
</feature>
<comment type="similarity">
    <text evidence="6">In the C-terminal section; belongs to the OsmX family.</text>
</comment>
<dbReference type="FunFam" id="1.10.3720.10:FF:000001">
    <property type="entry name" value="Glycine betaine ABC transporter, permease"/>
    <property type="match status" value="1"/>
</dbReference>
<evidence type="ECO:0000256" key="2">
    <source>
        <dbReference type="ARBA" id="ARBA00022448"/>
    </source>
</evidence>
<organism evidence="11 12">
    <name type="scientific">Cystobacter ferrugineus</name>
    <dbReference type="NCBI Taxonomy" id="83449"/>
    <lineage>
        <taxon>Bacteria</taxon>
        <taxon>Pseudomonadati</taxon>
        <taxon>Myxococcota</taxon>
        <taxon>Myxococcia</taxon>
        <taxon>Myxococcales</taxon>
        <taxon>Cystobacterineae</taxon>
        <taxon>Archangiaceae</taxon>
        <taxon>Cystobacter</taxon>
    </lineage>
</organism>
<dbReference type="RefSeq" id="WP_071903695.1">
    <property type="nucleotide sequence ID" value="NZ_MPIN01000015.1"/>
</dbReference>
<dbReference type="Pfam" id="PF00528">
    <property type="entry name" value="BPD_transp_1"/>
    <property type="match status" value="1"/>
</dbReference>
<feature type="signal peptide" evidence="9">
    <location>
        <begin position="1"/>
        <end position="20"/>
    </location>
</feature>
<dbReference type="InterPro" id="IPR000515">
    <property type="entry name" value="MetI-like"/>
</dbReference>
<keyword evidence="4 8" id="KW-1133">Transmembrane helix</keyword>
<comment type="similarity">
    <text evidence="7">In the N-terminal section; belongs to the binding-protein-dependent transport system permease family.</text>
</comment>
<evidence type="ECO:0000313" key="12">
    <source>
        <dbReference type="Proteomes" id="UP000182229"/>
    </source>
</evidence>
<proteinExistence type="inferred from homology"/>
<keyword evidence="5 8" id="KW-0472">Membrane</keyword>
<feature type="transmembrane region" description="Helical" evidence="8">
    <location>
        <begin position="362"/>
        <end position="379"/>
    </location>
</feature>
<keyword evidence="2 8" id="KW-0813">Transport</keyword>
<feature type="transmembrane region" description="Helical" evidence="8">
    <location>
        <begin position="305"/>
        <end position="327"/>
    </location>
</feature>
<dbReference type="InterPro" id="IPR041894">
    <property type="entry name" value="PBP2_ProX-like"/>
</dbReference>
<protein>
    <submittedName>
        <fullName evidence="11">Amino acid ABC transporter permease</fullName>
    </submittedName>
</protein>
<dbReference type="EMBL" id="MPIN01000015">
    <property type="protein sequence ID" value="OJH35118.1"/>
    <property type="molecule type" value="Genomic_DNA"/>
</dbReference>
<dbReference type="CDD" id="cd13607">
    <property type="entry name" value="PBP2_AfProX_like"/>
    <property type="match status" value="1"/>
</dbReference>
<dbReference type="GO" id="GO:0022857">
    <property type="term" value="F:transmembrane transporter activity"/>
    <property type="evidence" value="ECO:0007669"/>
    <property type="project" value="InterPro"/>
</dbReference>
<dbReference type="PROSITE" id="PS51257">
    <property type="entry name" value="PROKAR_LIPOPROTEIN"/>
    <property type="match status" value="1"/>
</dbReference>
<comment type="similarity">
    <text evidence="8">Belongs to the binding-protein-dependent transport system permease family.</text>
</comment>
<feature type="transmembrane region" description="Helical" evidence="8">
    <location>
        <begin position="336"/>
        <end position="356"/>
    </location>
</feature>
<dbReference type="Proteomes" id="UP000182229">
    <property type="component" value="Unassembled WGS sequence"/>
</dbReference>
<dbReference type="Gene3D" id="1.10.3720.10">
    <property type="entry name" value="MetI-like"/>
    <property type="match status" value="1"/>
</dbReference>
<evidence type="ECO:0000256" key="9">
    <source>
        <dbReference type="SAM" id="SignalP"/>
    </source>
</evidence>
<comment type="caution">
    <text evidence="11">The sequence shown here is derived from an EMBL/GenBank/DDBJ whole genome shotgun (WGS) entry which is preliminary data.</text>
</comment>
<dbReference type="Gene3D" id="3.40.190.120">
    <property type="entry name" value="Osmoprotection protein (prox), domain 2"/>
    <property type="match status" value="1"/>
</dbReference>
<dbReference type="GO" id="GO:0043190">
    <property type="term" value="C:ATP-binding cassette (ABC) transporter complex"/>
    <property type="evidence" value="ECO:0007669"/>
    <property type="project" value="InterPro"/>
</dbReference>
<gene>
    <name evidence="11" type="ORF">BON30_39295</name>
</gene>
<accession>A0A1L9AYN3</accession>
<keyword evidence="3 8" id="KW-0812">Transmembrane</keyword>
<dbReference type="Pfam" id="PF04069">
    <property type="entry name" value="OpuAC"/>
    <property type="match status" value="1"/>
</dbReference>
<sequence length="494" mass="52909">MRWLAAWVLLVLCACSGASADGPTVRVGSKKFTESVILGDMATQLARSTGARVEHRRELGGTQVLWQALRRGDIDVYPEYTGTLRQELFAGRALPDDEALREALAAEGVRLGVSLGFNDTYALGMKEEEAARLNIRTLSDLRQHPELRLAFSNEFMDRADGWPALRARYGLPQTEVRGLDHDLAYRGLESGALQVTDLYSTDAEIAYYGLRVLEDDLHHFPAYDAVLLYRAELAERAPEVVAALERLEGLVSASEMVALNASAKLQRVPERQVAATFLARELGLAVTVRGESLLLNVWRHTREHLFLVGLSLLGAIVVAVPLGVLVARRPRLGRGVLALAGIIQTVPSLALLVFMIPLLGIGARPAIVALFLYSLLPIIRNTAAGLSGIPPEVRESAEALGLPPGARLRLVELPMAAPSILAGIQTSAVINVGTATLGALIGAGGYGQPILTGIRLDDTALILQGAIPAAGLALLVSGLFGLVERVVVPRGLRL</sequence>
<dbReference type="STRING" id="83449.BON30_39295"/>
<evidence type="ECO:0000256" key="1">
    <source>
        <dbReference type="ARBA" id="ARBA00004651"/>
    </source>
</evidence>
<comment type="subcellular location">
    <subcellularLocation>
        <location evidence="1 8">Cell membrane</location>
        <topology evidence="1 8">Multi-pass membrane protein</topology>
    </subcellularLocation>
</comment>
<evidence type="ECO:0000313" key="11">
    <source>
        <dbReference type="EMBL" id="OJH35118.1"/>
    </source>
</evidence>